<dbReference type="InterPro" id="IPR050834">
    <property type="entry name" value="Glycosyltransf_2"/>
</dbReference>
<evidence type="ECO:0000313" key="4">
    <source>
        <dbReference type="Proteomes" id="UP001595812"/>
    </source>
</evidence>
<keyword evidence="3" id="KW-0328">Glycosyltransferase</keyword>
<dbReference type="EC" id="2.4.-.-" evidence="3"/>
<evidence type="ECO:0000256" key="1">
    <source>
        <dbReference type="SAM" id="Phobius"/>
    </source>
</evidence>
<dbReference type="InterPro" id="IPR001173">
    <property type="entry name" value="Glyco_trans_2-like"/>
</dbReference>
<dbReference type="Proteomes" id="UP001595812">
    <property type="component" value="Unassembled WGS sequence"/>
</dbReference>
<name>A0ABV8AHG9_9FLAO</name>
<feature type="transmembrane region" description="Helical" evidence="1">
    <location>
        <begin position="403"/>
        <end position="423"/>
    </location>
</feature>
<dbReference type="InterPro" id="IPR029044">
    <property type="entry name" value="Nucleotide-diphossugar_trans"/>
</dbReference>
<reference evidence="4" key="1">
    <citation type="journal article" date="2019" name="Int. J. Syst. Evol. Microbiol.">
        <title>The Global Catalogue of Microorganisms (GCM) 10K type strain sequencing project: providing services to taxonomists for standard genome sequencing and annotation.</title>
        <authorList>
            <consortium name="The Broad Institute Genomics Platform"/>
            <consortium name="The Broad Institute Genome Sequencing Center for Infectious Disease"/>
            <person name="Wu L."/>
            <person name="Ma J."/>
        </authorList>
    </citation>
    <scope>NUCLEOTIDE SEQUENCE [LARGE SCALE GENOMIC DNA]</scope>
    <source>
        <strain evidence="4">CECT 8979</strain>
    </source>
</reference>
<evidence type="ECO:0000259" key="2">
    <source>
        <dbReference type="Pfam" id="PF00535"/>
    </source>
</evidence>
<protein>
    <submittedName>
        <fullName evidence="3">Glycosyltransferase family 2 protein</fullName>
        <ecNumber evidence="3">2.4.-.-</ecNumber>
    </submittedName>
</protein>
<gene>
    <name evidence="3" type="ORF">ACFOSX_08700</name>
</gene>
<dbReference type="EMBL" id="JBHSAT010000004">
    <property type="protein sequence ID" value="MFC3877308.1"/>
    <property type="molecule type" value="Genomic_DNA"/>
</dbReference>
<dbReference type="PANTHER" id="PTHR43685:SF3">
    <property type="entry name" value="SLR2126 PROTEIN"/>
    <property type="match status" value="1"/>
</dbReference>
<evidence type="ECO:0000313" key="3">
    <source>
        <dbReference type="EMBL" id="MFC3877308.1"/>
    </source>
</evidence>
<keyword evidence="1" id="KW-0472">Membrane</keyword>
<dbReference type="Pfam" id="PF00535">
    <property type="entry name" value="Glycos_transf_2"/>
    <property type="match status" value="1"/>
</dbReference>
<dbReference type="Gene3D" id="3.90.550.10">
    <property type="entry name" value="Spore Coat Polysaccharide Biosynthesis Protein SpsA, Chain A"/>
    <property type="match status" value="1"/>
</dbReference>
<organism evidence="3 4">
    <name type="scientific">Winogradskyella maritima</name>
    <dbReference type="NCBI Taxonomy" id="1517766"/>
    <lineage>
        <taxon>Bacteria</taxon>
        <taxon>Pseudomonadati</taxon>
        <taxon>Bacteroidota</taxon>
        <taxon>Flavobacteriia</taxon>
        <taxon>Flavobacteriales</taxon>
        <taxon>Flavobacteriaceae</taxon>
        <taxon>Winogradskyella</taxon>
    </lineage>
</organism>
<dbReference type="SUPFAM" id="SSF53448">
    <property type="entry name" value="Nucleotide-diphospho-sugar transferases"/>
    <property type="match status" value="1"/>
</dbReference>
<dbReference type="PANTHER" id="PTHR43685">
    <property type="entry name" value="GLYCOSYLTRANSFERASE"/>
    <property type="match status" value="1"/>
</dbReference>
<keyword evidence="4" id="KW-1185">Reference proteome</keyword>
<proteinExistence type="predicted"/>
<comment type="caution">
    <text evidence="3">The sequence shown here is derived from an EMBL/GenBank/DDBJ whole genome shotgun (WGS) entry which is preliminary data.</text>
</comment>
<keyword evidence="1" id="KW-0812">Transmembrane</keyword>
<dbReference type="RefSeq" id="WP_386099345.1">
    <property type="nucleotide sequence ID" value="NZ_JBHSAT010000004.1"/>
</dbReference>
<dbReference type="GO" id="GO:0016757">
    <property type="term" value="F:glycosyltransferase activity"/>
    <property type="evidence" value="ECO:0007669"/>
    <property type="project" value="UniProtKB-KW"/>
</dbReference>
<dbReference type="CDD" id="cd00761">
    <property type="entry name" value="Glyco_tranf_GTA_type"/>
    <property type="match status" value="1"/>
</dbReference>
<accession>A0ABV8AHG9</accession>
<feature type="domain" description="Glycosyltransferase 2-like" evidence="2">
    <location>
        <begin position="153"/>
        <end position="281"/>
    </location>
</feature>
<keyword evidence="3" id="KW-0808">Transferase</keyword>
<keyword evidence="1" id="KW-1133">Transmembrane helix</keyword>
<sequence length="442" mass="51070">MLFKLYSYIQPIHYFELYRKDGTSIFPTEQTLKINGLIPSKEVSNQPQPLGQQYSLAFQAIKTGLISEATTLTAVKELTLLEEYTFLRTQVNRLWVGYVLLLRLLALKNPLKELRAVYQTRHTKKKPVIGNGESHKAYRAFKSDLINQQPLVSVIIPTLNRYPYLKDVLTDLEQQEYQNIEVLIVDQSDAFDQEFYKDYKLNINLTYQKEKALWRARNTAIRKAKGEYLLFFDDDSRVDTDWVSEHLKTLDYFKADISSGVSISKVGDKVPAHYAYFKISEQLDTGNAMIKRSVFKQIGLFDRQFEKMRMGDGEFGCRAFVAGLKNVSNPKAKRLHLKVGQGGLRAMGSWDAFRTKYLWQPRPIPSVLYYFRRYYGTKRSLLAIVKTVPLAIMPYRFKGSAKATGLGLVLLLFIWPLVLFQVMRSWRMASKMLATGPKIEQL</sequence>